<name>A0ABY8MK57_9SPIO</name>
<dbReference type="Proteomes" id="UP001228690">
    <property type="component" value="Chromosome"/>
</dbReference>
<dbReference type="PANTHER" id="PTHR43249:SF1">
    <property type="entry name" value="D-GLUCOSIDE 3-DEHYDROGENASE"/>
    <property type="match status" value="1"/>
</dbReference>
<accession>A0ABY8MK57</accession>
<dbReference type="InterPro" id="IPR000683">
    <property type="entry name" value="Gfo/Idh/MocA-like_OxRdtase_N"/>
</dbReference>
<protein>
    <submittedName>
        <fullName evidence="3">Gfo/Idh/MocA family oxidoreductase</fullName>
    </submittedName>
</protein>
<dbReference type="InterPro" id="IPR036291">
    <property type="entry name" value="NAD(P)-bd_dom_sf"/>
</dbReference>
<feature type="domain" description="Gfo/Idh/MocA-like oxidoreductase N-terminal" evidence="1">
    <location>
        <begin position="2"/>
        <end position="113"/>
    </location>
</feature>
<evidence type="ECO:0000259" key="2">
    <source>
        <dbReference type="Pfam" id="PF22725"/>
    </source>
</evidence>
<dbReference type="InterPro" id="IPR052515">
    <property type="entry name" value="Gfo/Idh/MocA_Oxidoreductase"/>
</dbReference>
<dbReference type="SUPFAM" id="SSF51735">
    <property type="entry name" value="NAD(P)-binding Rossmann-fold domains"/>
    <property type="match status" value="1"/>
</dbReference>
<evidence type="ECO:0000259" key="1">
    <source>
        <dbReference type="Pfam" id="PF01408"/>
    </source>
</evidence>
<evidence type="ECO:0000313" key="4">
    <source>
        <dbReference type="Proteomes" id="UP001228690"/>
    </source>
</evidence>
<dbReference type="EMBL" id="CP123443">
    <property type="protein sequence ID" value="WGK69189.1"/>
    <property type="molecule type" value="Genomic_DNA"/>
</dbReference>
<keyword evidence="4" id="KW-1185">Reference proteome</keyword>
<evidence type="ECO:0000313" key="3">
    <source>
        <dbReference type="EMBL" id="WGK69189.1"/>
    </source>
</evidence>
<dbReference type="PANTHER" id="PTHR43249">
    <property type="entry name" value="UDP-N-ACETYL-2-AMINO-2-DEOXY-D-GLUCURONATE OXIDASE"/>
    <property type="match status" value="1"/>
</dbReference>
<organism evidence="3 4">
    <name type="scientific">Candidatus Haliotispira prima</name>
    <dbReference type="NCBI Taxonomy" id="3034016"/>
    <lineage>
        <taxon>Bacteria</taxon>
        <taxon>Pseudomonadati</taxon>
        <taxon>Spirochaetota</taxon>
        <taxon>Spirochaetia</taxon>
        <taxon>Spirochaetales</taxon>
        <taxon>Spirochaetaceae</taxon>
        <taxon>Candidatus Haliotispira</taxon>
    </lineage>
</organism>
<dbReference type="SUPFAM" id="SSF55347">
    <property type="entry name" value="Glyceraldehyde-3-phosphate dehydrogenase-like, C-terminal domain"/>
    <property type="match status" value="1"/>
</dbReference>
<feature type="domain" description="GFO/IDH/MocA-like oxidoreductase" evidence="2">
    <location>
        <begin position="135"/>
        <end position="274"/>
    </location>
</feature>
<dbReference type="Pfam" id="PF01408">
    <property type="entry name" value="GFO_IDH_MocA"/>
    <property type="match status" value="1"/>
</dbReference>
<dbReference type="RefSeq" id="WP_326927376.1">
    <property type="nucleotide sequence ID" value="NZ_CP123443.1"/>
</dbReference>
<proteinExistence type="predicted"/>
<reference evidence="3 4" key="1">
    <citation type="submission" date="2023-04" db="EMBL/GenBank/DDBJ databases">
        <title>Spirochaete genome identified in red abalone sample constitutes a novel genus.</title>
        <authorList>
            <person name="Sharma S.P."/>
            <person name="Purcell C.M."/>
            <person name="Hyde J.R."/>
            <person name="Severin A.J."/>
        </authorList>
    </citation>
    <scope>NUCLEOTIDE SEQUENCE [LARGE SCALE GENOMIC DNA]</scope>
    <source>
        <strain evidence="3 4">SP-2023</strain>
    </source>
</reference>
<gene>
    <name evidence="3" type="ORF">P0082_12030</name>
</gene>
<dbReference type="Pfam" id="PF22725">
    <property type="entry name" value="GFO_IDH_MocA_C3"/>
    <property type="match status" value="1"/>
</dbReference>
<dbReference type="Gene3D" id="3.30.360.10">
    <property type="entry name" value="Dihydrodipicolinate Reductase, domain 2"/>
    <property type="match status" value="1"/>
</dbReference>
<dbReference type="InterPro" id="IPR055170">
    <property type="entry name" value="GFO_IDH_MocA-like_dom"/>
</dbReference>
<sequence>MIKTGIIGAGMISPSGIEGFQKSGIAEVLAIADKDEAHAQERAQEYGIPRVYGSAEELLADKDIEVVYVALPNKFHVPVSLAALEVGKHVICEKPMAMDLAEGRKLVEALQKYRSNGRDLKFMIGQNQRFNADSQKIKYLAEQGYFGELYHAKAFWRRRCGVPKKGTWFGSRELAGGGCILDIGVHMLDLALFIMNNFDAESVSGASYSKLAHRGIGFGGWGMGEDRNIPFDVDDLSCALIKLKGGATVALDVSWASHSEHDDFHNVDFYGSEAGAQCYPAKVFTFDKLLCSNVDVELKSGDTAESAFAGLPIRYPDCDRFAHFVRAVRNEEELCVKLEESLEVQRILDAIRESARTGREVRLDT</sequence>
<dbReference type="Gene3D" id="3.40.50.720">
    <property type="entry name" value="NAD(P)-binding Rossmann-like Domain"/>
    <property type="match status" value="1"/>
</dbReference>